<dbReference type="EMBL" id="ANOG01000143">
    <property type="protein sequence ID" value="EMI22149.1"/>
    <property type="molecule type" value="Genomic_DNA"/>
</dbReference>
<sequence>MMKTNLERRHFLRGAGALIALPTLESIGFRRFASAASTAPAAPATPAKRCVFLSIGFGVTKETWFPDIHQTGADYELSEGLAPLARHKSDITVVQGCANQYTNEAHWGSTFWLTGANRYSVPGQNMANSISADQVVAGHLGQDTRFSSIQLNAASLEGHGPGLSLAWDGRGKPVAGQDDPVQVFHKLFSPDDMPLKQRQAAIAENRSVLDAVLTQARRVQRGLSRTDTDKLDEYFQGIRDIETRLKKDEAWIDVPKAGAPLDEPDPGLKGKAEIEIMQDLIVAALQTDSTRVLSYRMPGQSLLQSLDLKPSAHNVSHYSPGDRMEASKVRDKAH</sequence>
<protein>
    <submittedName>
        <fullName evidence="2">Protein containing DUF1552</fullName>
    </submittedName>
</protein>
<feature type="region of interest" description="Disordered" evidence="1">
    <location>
        <begin position="311"/>
        <end position="334"/>
    </location>
</feature>
<keyword evidence="3" id="KW-1185">Reference proteome</keyword>
<dbReference type="InterPro" id="IPR011447">
    <property type="entry name" value="DUF1552"/>
</dbReference>
<organism evidence="2 3">
    <name type="scientific">Rhodopirellula maiorica SM1</name>
    <dbReference type="NCBI Taxonomy" id="1265738"/>
    <lineage>
        <taxon>Bacteria</taxon>
        <taxon>Pseudomonadati</taxon>
        <taxon>Planctomycetota</taxon>
        <taxon>Planctomycetia</taxon>
        <taxon>Pirellulales</taxon>
        <taxon>Pirellulaceae</taxon>
        <taxon>Novipirellula</taxon>
    </lineage>
</organism>
<feature type="compositionally biased region" description="Basic and acidic residues" evidence="1">
    <location>
        <begin position="320"/>
        <end position="334"/>
    </location>
</feature>
<dbReference type="AlphaFoldDB" id="M5S7J1"/>
<evidence type="ECO:0000313" key="3">
    <source>
        <dbReference type="Proteomes" id="UP000011991"/>
    </source>
</evidence>
<dbReference type="Pfam" id="PF07586">
    <property type="entry name" value="HXXSHH"/>
    <property type="match status" value="1"/>
</dbReference>
<dbReference type="InterPro" id="IPR006311">
    <property type="entry name" value="TAT_signal"/>
</dbReference>
<dbReference type="RefSeq" id="WP_008692038.1">
    <property type="nucleotide sequence ID" value="NZ_ANOG01000143.1"/>
</dbReference>
<dbReference type="Proteomes" id="UP000011991">
    <property type="component" value="Unassembled WGS sequence"/>
</dbReference>
<evidence type="ECO:0000256" key="1">
    <source>
        <dbReference type="SAM" id="MobiDB-lite"/>
    </source>
</evidence>
<reference evidence="2 3" key="1">
    <citation type="journal article" date="2013" name="Mar. Genomics">
        <title>Expression of sulfatases in Rhodopirellula baltica and the diversity of sulfatases in the genus Rhodopirellula.</title>
        <authorList>
            <person name="Wegner C.E."/>
            <person name="Richter-Heitmann T."/>
            <person name="Klindworth A."/>
            <person name="Klockow C."/>
            <person name="Richter M."/>
            <person name="Achstetter T."/>
            <person name="Glockner F.O."/>
            <person name="Harder J."/>
        </authorList>
    </citation>
    <scope>NUCLEOTIDE SEQUENCE [LARGE SCALE GENOMIC DNA]</scope>
    <source>
        <strain evidence="2 3">SM1</strain>
    </source>
</reference>
<evidence type="ECO:0000313" key="2">
    <source>
        <dbReference type="EMBL" id="EMI22149.1"/>
    </source>
</evidence>
<feature type="non-terminal residue" evidence="2">
    <location>
        <position position="334"/>
    </location>
</feature>
<dbReference type="PROSITE" id="PS51318">
    <property type="entry name" value="TAT"/>
    <property type="match status" value="1"/>
</dbReference>
<gene>
    <name evidence="2" type="ORF">RMSM_00916</name>
</gene>
<proteinExistence type="predicted"/>
<comment type="caution">
    <text evidence="2">The sequence shown here is derived from an EMBL/GenBank/DDBJ whole genome shotgun (WGS) entry which is preliminary data.</text>
</comment>
<name>M5S7J1_9BACT</name>
<accession>M5S7J1</accession>